<keyword evidence="2" id="KW-0496">Mitochondrion</keyword>
<organism evidence="4 5">
    <name type="scientific">Geotrypetes seraphini</name>
    <name type="common">Gaboon caecilian</name>
    <name type="synonym">Caecilia seraphini</name>
    <dbReference type="NCBI Taxonomy" id="260995"/>
    <lineage>
        <taxon>Eukaryota</taxon>
        <taxon>Metazoa</taxon>
        <taxon>Chordata</taxon>
        <taxon>Craniata</taxon>
        <taxon>Vertebrata</taxon>
        <taxon>Euteleostomi</taxon>
        <taxon>Amphibia</taxon>
        <taxon>Gymnophiona</taxon>
        <taxon>Geotrypetes</taxon>
    </lineage>
</organism>
<evidence type="ECO:0000313" key="4">
    <source>
        <dbReference type="Proteomes" id="UP000515159"/>
    </source>
</evidence>
<dbReference type="OrthoDB" id="2116030at2759"/>
<dbReference type="GO" id="GO:0005840">
    <property type="term" value="C:ribosome"/>
    <property type="evidence" value="ECO:0007669"/>
    <property type="project" value="UniProtKB-KW"/>
</dbReference>
<evidence type="ECO:0000256" key="2">
    <source>
        <dbReference type="ARBA" id="ARBA00023128"/>
    </source>
</evidence>
<dbReference type="RefSeq" id="XP_033785676.1">
    <property type="nucleotide sequence ID" value="XM_033929785.1"/>
</dbReference>
<keyword evidence="5" id="KW-0689">Ribosomal protein</keyword>
<evidence type="ECO:0000313" key="5">
    <source>
        <dbReference type="RefSeq" id="XP_033785676.1"/>
    </source>
</evidence>
<keyword evidence="5" id="KW-0687">Ribonucleoprotein</keyword>
<protein>
    <submittedName>
        <fullName evidence="5">28S ribosomal protein S36, mitochondrial isoform X1</fullName>
    </submittedName>
</protein>
<dbReference type="InterPro" id="IPR020373">
    <property type="entry name" value="Kgd4/YMR-31"/>
</dbReference>
<accession>A0A6P8QFX1</accession>
<dbReference type="GO" id="GO:0006103">
    <property type="term" value="P:2-oxoglutarate metabolic process"/>
    <property type="evidence" value="ECO:0007669"/>
    <property type="project" value="InterPro"/>
</dbReference>
<dbReference type="InParanoid" id="A0A6P8QFX1"/>
<dbReference type="GeneID" id="117353620"/>
<comment type="subcellular location">
    <subcellularLocation>
        <location evidence="1">Mitochondrion</location>
    </subcellularLocation>
</comment>
<name>A0A6P8QFX1_GEOSA</name>
<sequence>MGSKMAAASRVVQAVKPHAQLIKFPERKTSPRPNVQEALKSMVLTPTASQSLGARAPRMLNMSSLSKTQETPDTSDLVRTLPQKYRRKAMSIEEMDYIQRGGPE</sequence>
<dbReference type="CTD" id="92259"/>
<dbReference type="KEGG" id="gsh:117353620"/>
<evidence type="ECO:0000256" key="1">
    <source>
        <dbReference type="ARBA" id="ARBA00004173"/>
    </source>
</evidence>
<evidence type="ECO:0000256" key="3">
    <source>
        <dbReference type="ARBA" id="ARBA00043970"/>
    </source>
</evidence>
<dbReference type="FunCoup" id="A0A6P8QFX1">
    <property type="interactions" value="543"/>
</dbReference>
<gene>
    <name evidence="5" type="primary">MRPS36</name>
</gene>
<comment type="similarity">
    <text evidence="3">Belongs to the alpha-ketoglutarate dehydrogenase component 4 family.</text>
</comment>
<proteinExistence type="inferred from homology"/>
<keyword evidence="4" id="KW-1185">Reference proteome</keyword>
<dbReference type="GO" id="GO:0004591">
    <property type="term" value="F:oxoglutarate dehydrogenase (succinyl-transferring) activity"/>
    <property type="evidence" value="ECO:0007669"/>
    <property type="project" value="TreeGrafter"/>
</dbReference>
<reference evidence="5" key="1">
    <citation type="submission" date="2025-08" db="UniProtKB">
        <authorList>
            <consortium name="RefSeq"/>
        </authorList>
    </citation>
    <scope>IDENTIFICATION</scope>
</reference>
<dbReference type="PANTHER" id="PTHR31601">
    <property type="entry name" value="28S RIBOSOMAL PROTEIN S36, MITOCHONDRIAL"/>
    <property type="match status" value="1"/>
</dbReference>
<dbReference type="AlphaFoldDB" id="A0A6P8QFX1"/>
<dbReference type="Proteomes" id="UP000515159">
    <property type="component" value="Chromosome 1"/>
</dbReference>
<dbReference type="GO" id="GO:0005739">
    <property type="term" value="C:mitochondrion"/>
    <property type="evidence" value="ECO:0007669"/>
    <property type="project" value="UniProtKB-SubCell"/>
</dbReference>
<dbReference type="PANTHER" id="PTHR31601:SF2">
    <property type="entry name" value="ALPHA-KETOGLUTARATE DEHYDROGENASE COMPONENT 4"/>
    <property type="match status" value="1"/>
</dbReference>